<dbReference type="Gene3D" id="2.60.40.10">
    <property type="entry name" value="Immunoglobulins"/>
    <property type="match status" value="1"/>
</dbReference>
<keyword evidence="1" id="KW-0732">Signal</keyword>
<dbReference type="RefSeq" id="WP_181610675.1">
    <property type="nucleotide sequence ID" value="NZ_BAABAM010000002.1"/>
</dbReference>
<feature type="signal peptide" evidence="1">
    <location>
        <begin position="1"/>
        <end position="23"/>
    </location>
</feature>
<proteinExistence type="predicted"/>
<dbReference type="InterPro" id="IPR057687">
    <property type="entry name" value="DUF7927"/>
</dbReference>
<feature type="chain" id="PRO_5031545644" evidence="1">
    <location>
        <begin position="24"/>
        <end position="395"/>
    </location>
</feature>
<reference evidence="3 4" key="1">
    <citation type="submission" date="2020-07" db="EMBL/GenBank/DDBJ databases">
        <title>Genomic Encyclopedia of Type Strains, Phase IV (KMG-IV): sequencing the most valuable type-strain genomes for metagenomic binning, comparative biology and taxonomic classification.</title>
        <authorList>
            <person name="Goeker M."/>
        </authorList>
    </citation>
    <scope>NUCLEOTIDE SEQUENCE [LARGE SCALE GENOMIC DNA]</scope>
    <source>
        <strain evidence="3 4">DSM 45533</strain>
    </source>
</reference>
<dbReference type="AlphaFoldDB" id="A0A7W0HQT9"/>
<evidence type="ECO:0000313" key="3">
    <source>
        <dbReference type="EMBL" id="MBA2891926.1"/>
    </source>
</evidence>
<organism evidence="3 4">
    <name type="scientific">Nonomuraea soli</name>
    <dbReference type="NCBI Taxonomy" id="1032476"/>
    <lineage>
        <taxon>Bacteria</taxon>
        <taxon>Bacillati</taxon>
        <taxon>Actinomycetota</taxon>
        <taxon>Actinomycetes</taxon>
        <taxon>Streptosporangiales</taxon>
        <taxon>Streptosporangiaceae</taxon>
        <taxon>Nonomuraea</taxon>
    </lineage>
</organism>
<dbReference type="Proteomes" id="UP000530928">
    <property type="component" value="Unassembled WGS sequence"/>
</dbReference>
<evidence type="ECO:0000259" key="2">
    <source>
        <dbReference type="Pfam" id="PF25549"/>
    </source>
</evidence>
<dbReference type="EMBL" id="JACDUR010000003">
    <property type="protein sequence ID" value="MBA2891926.1"/>
    <property type="molecule type" value="Genomic_DNA"/>
</dbReference>
<name>A0A7W0HQT9_9ACTN</name>
<dbReference type="Pfam" id="PF25549">
    <property type="entry name" value="DUF7927"/>
    <property type="match status" value="1"/>
</dbReference>
<gene>
    <name evidence="3" type="ORF">HNR30_003267</name>
</gene>
<dbReference type="GO" id="GO:0005975">
    <property type="term" value="P:carbohydrate metabolic process"/>
    <property type="evidence" value="ECO:0007669"/>
    <property type="project" value="UniProtKB-ARBA"/>
</dbReference>
<dbReference type="InterPro" id="IPR047589">
    <property type="entry name" value="DUF11_rpt"/>
</dbReference>
<protein>
    <submittedName>
        <fullName evidence="3">Putative repeat protein (TIGR01451 family)</fullName>
    </submittedName>
</protein>
<dbReference type="NCBIfam" id="TIGR01451">
    <property type="entry name" value="B_ant_repeat"/>
    <property type="match status" value="1"/>
</dbReference>
<feature type="domain" description="DUF7927" evidence="2">
    <location>
        <begin position="232"/>
        <end position="338"/>
    </location>
</feature>
<evidence type="ECO:0000256" key="1">
    <source>
        <dbReference type="SAM" id="SignalP"/>
    </source>
</evidence>
<dbReference type="InterPro" id="IPR013783">
    <property type="entry name" value="Ig-like_fold"/>
</dbReference>
<evidence type="ECO:0000313" key="4">
    <source>
        <dbReference type="Proteomes" id="UP000530928"/>
    </source>
</evidence>
<accession>A0A7W0HQT9</accession>
<sequence length="395" mass="41709">MWRIRIIGVVALACLIPPQAVIAAGGDAAYAQWTLDGKSGTEEVPGVGFPAGTWSSDASTVRTPSGTSTFLNENTPFGKEFGGSRGENYLYFGAKSTQPSTTEVEFDAPTPAGRWGFTLGDVDADGVMVEAFAKDGTKLTAAQLGWKGAFNYCSVGPRPSACTSGPFTDQPTWDGAISTLQGNGPDTQGAAGWFMPTVPIVKLTLTFSVKQGIPVAQLWIASKWVDKGRSDIQIEKSASPKVVAPGGVITYTVTVTNKGTAPEEDAEYVDDLTDVIDDATYLGDAKADSGKVTYAAAKLGWDGVVEPGATHRVTFSVRVHRQSSGNRVIRNVVISEGARLNCDDGKGKGCAVVYRYNPRRGAYVQAGAGKRGKHVSFGFKKRDKVCRTANAGTLC</sequence>
<comment type="caution">
    <text evidence="3">The sequence shown here is derived from an EMBL/GenBank/DDBJ whole genome shotgun (WGS) entry which is preliminary data.</text>
</comment>
<keyword evidence="4" id="KW-1185">Reference proteome</keyword>